<name>A0ABP7CF39_9MICC</name>
<dbReference type="SUPFAM" id="SSF53850">
    <property type="entry name" value="Periplasmic binding protein-like II"/>
    <property type="match status" value="1"/>
</dbReference>
<proteinExistence type="inferred from homology"/>
<comment type="similarity">
    <text evidence="9">Belongs to the CmpA/NrtA family.</text>
</comment>
<keyword evidence="5" id="KW-1003">Cell membrane</keyword>
<keyword evidence="4" id="KW-0813">Transport</keyword>
<comment type="similarity">
    <text evidence="3">Belongs to the bacterial solute-binding protein SsuA/TauA family.</text>
</comment>
<evidence type="ECO:0000256" key="1">
    <source>
        <dbReference type="ARBA" id="ARBA00004418"/>
    </source>
</evidence>
<dbReference type="RefSeq" id="WP_345151146.1">
    <property type="nucleotide sequence ID" value="NZ_BAABEO010000017.1"/>
</dbReference>
<gene>
    <name evidence="10" type="ORF">GCM10023081_24810</name>
</gene>
<dbReference type="InterPro" id="IPR006311">
    <property type="entry name" value="TAT_signal"/>
</dbReference>
<organism evidence="10 11">
    <name type="scientific">Arthrobacter ginkgonis</name>
    <dbReference type="NCBI Taxonomy" id="1630594"/>
    <lineage>
        <taxon>Bacteria</taxon>
        <taxon>Bacillati</taxon>
        <taxon>Actinomycetota</taxon>
        <taxon>Actinomycetes</taxon>
        <taxon>Micrococcales</taxon>
        <taxon>Micrococcaceae</taxon>
        <taxon>Arthrobacter</taxon>
    </lineage>
</organism>
<keyword evidence="11" id="KW-1185">Reference proteome</keyword>
<protein>
    <submittedName>
        <fullName evidence="10">Aliphatic sulfonate ABC transporter substrate-binding protein</fullName>
    </submittedName>
</protein>
<dbReference type="EMBL" id="BAABEO010000017">
    <property type="protein sequence ID" value="GAA3686522.1"/>
    <property type="molecule type" value="Genomic_DNA"/>
</dbReference>
<evidence type="ECO:0000256" key="4">
    <source>
        <dbReference type="ARBA" id="ARBA00022448"/>
    </source>
</evidence>
<evidence type="ECO:0000256" key="2">
    <source>
        <dbReference type="ARBA" id="ARBA00004533"/>
    </source>
</evidence>
<reference evidence="11" key="1">
    <citation type="journal article" date="2019" name="Int. J. Syst. Evol. Microbiol.">
        <title>The Global Catalogue of Microorganisms (GCM) 10K type strain sequencing project: providing services to taxonomists for standard genome sequencing and annotation.</title>
        <authorList>
            <consortium name="The Broad Institute Genomics Platform"/>
            <consortium name="The Broad Institute Genome Sequencing Center for Infectious Disease"/>
            <person name="Wu L."/>
            <person name="Ma J."/>
        </authorList>
    </citation>
    <scope>NUCLEOTIDE SEQUENCE [LARGE SCALE GENOMIC DNA]</scope>
    <source>
        <strain evidence="11">JCM 30742</strain>
    </source>
</reference>
<accession>A0ABP7CF39</accession>
<evidence type="ECO:0000256" key="6">
    <source>
        <dbReference type="ARBA" id="ARBA00022519"/>
    </source>
</evidence>
<dbReference type="PROSITE" id="PS51318">
    <property type="entry name" value="TAT"/>
    <property type="match status" value="1"/>
</dbReference>
<evidence type="ECO:0000256" key="8">
    <source>
        <dbReference type="ARBA" id="ARBA00023136"/>
    </source>
</evidence>
<keyword evidence="6" id="KW-0997">Cell inner membrane</keyword>
<dbReference type="Gene3D" id="3.40.190.10">
    <property type="entry name" value="Periplasmic binding protein-like II"/>
    <property type="match status" value="2"/>
</dbReference>
<dbReference type="CDD" id="cd13553">
    <property type="entry name" value="PBP2_NrtA_CpmA_like"/>
    <property type="match status" value="1"/>
</dbReference>
<evidence type="ECO:0000256" key="5">
    <source>
        <dbReference type="ARBA" id="ARBA00022475"/>
    </source>
</evidence>
<sequence length="378" mass="38363">MTDKPQKPESIRIDAAAPAPHRRKVPRLAAALVALLAVAALATAWLATTGLPAPSGAQAAAGAGPADKLRLGYFANVTHAPAVVGVEQGRLADAVGRHGTTLETQVFNAGPAAIEALNAGAIDAAFLGPSPAINSYIKSGGTSLRVIAGAASGGAQFVVDPSITKPADLNGAVLASPQLGGTQDVALRTWLADQGLKTTPDGGGEVAINPTGNAETLDLFRSGKLDGAWLPEPWSSRLVLEADAKVLVDEADLWDGGEFPTTILVVDQRFAAAHPETVADLLAGHRDTVAWLDSADTATRLDAVGKGLTSLGAALPEDVLARALGNLTFTTDPLAGTYPTLMEHAVEAGLTESGQLEGLVDTTVLDALPADAADGTGK</sequence>
<evidence type="ECO:0000256" key="9">
    <source>
        <dbReference type="ARBA" id="ARBA00024031"/>
    </source>
</evidence>
<keyword evidence="7" id="KW-0732">Signal</keyword>
<dbReference type="Proteomes" id="UP001500752">
    <property type="component" value="Unassembled WGS sequence"/>
</dbReference>
<evidence type="ECO:0000256" key="7">
    <source>
        <dbReference type="ARBA" id="ARBA00022729"/>
    </source>
</evidence>
<comment type="caution">
    <text evidence="10">The sequence shown here is derived from an EMBL/GenBank/DDBJ whole genome shotgun (WGS) entry which is preliminary data.</text>
</comment>
<evidence type="ECO:0000313" key="10">
    <source>
        <dbReference type="EMBL" id="GAA3686522.1"/>
    </source>
</evidence>
<dbReference type="InterPro" id="IPR044527">
    <property type="entry name" value="NrtA/CpmA_ABC-bd_dom"/>
</dbReference>
<evidence type="ECO:0000313" key="11">
    <source>
        <dbReference type="Proteomes" id="UP001500752"/>
    </source>
</evidence>
<dbReference type="PANTHER" id="PTHR30024:SF47">
    <property type="entry name" value="TAURINE-BINDING PERIPLASMIC PROTEIN"/>
    <property type="match status" value="1"/>
</dbReference>
<evidence type="ECO:0000256" key="3">
    <source>
        <dbReference type="ARBA" id="ARBA00010742"/>
    </source>
</evidence>
<keyword evidence="8" id="KW-0472">Membrane</keyword>
<dbReference type="Pfam" id="PF13379">
    <property type="entry name" value="NMT1_2"/>
    <property type="match status" value="1"/>
</dbReference>
<comment type="subcellular location">
    <subcellularLocation>
        <location evidence="2">Cell inner membrane</location>
    </subcellularLocation>
    <subcellularLocation>
        <location evidence="1">Periplasm</location>
    </subcellularLocation>
</comment>
<dbReference type="PANTHER" id="PTHR30024">
    <property type="entry name" value="ALIPHATIC SULFONATES-BINDING PROTEIN-RELATED"/>
    <property type="match status" value="1"/>
</dbReference>